<dbReference type="RefSeq" id="WP_141966240.1">
    <property type="nucleotide sequence ID" value="NZ_VFPO01000001.1"/>
</dbReference>
<comment type="similarity">
    <text evidence="2">Belongs to the EccB family.</text>
</comment>
<dbReference type="Gene3D" id="3.30.2390.20">
    <property type="entry name" value="Type VII secretion system EccB, repeat 1 domain"/>
    <property type="match status" value="1"/>
</dbReference>
<keyword evidence="8 10" id="KW-1133">Transmembrane helix</keyword>
<dbReference type="GO" id="GO:0005524">
    <property type="term" value="F:ATP binding"/>
    <property type="evidence" value="ECO:0007669"/>
    <property type="project" value="UniProtKB-KW"/>
</dbReference>
<dbReference type="InterPro" id="IPR042485">
    <property type="entry name" value="T7SS_EccB_R3"/>
</dbReference>
<proteinExistence type="inferred from homology"/>
<evidence type="ECO:0000256" key="3">
    <source>
        <dbReference type="ARBA" id="ARBA00022475"/>
    </source>
</evidence>
<evidence type="ECO:0000256" key="5">
    <source>
        <dbReference type="ARBA" id="ARBA00022741"/>
    </source>
</evidence>
<evidence type="ECO:0000256" key="10">
    <source>
        <dbReference type="SAM" id="Phobius"/>
    </source>
</evidence>
<evidence type="ECO:0000313" key="11">
    <source>
        <dbReference type="EMBL" id="TQM67197.1"/>
    </source>
</evidence>
<dbReference type="Proteomes" id="UP000316706">
    <property type="component" value="Unassembled WGS sequence"/>
</dbReference>
<keyword evidence="4 10" id="KW-0812">Transmembrane</keyword>
<dbReference type="AlphaFoldDB" id="A0A543I9F4"/>
<dbReference type="GO" id="GO:0016787">
    <property type="term" value="F:hydrolase activity"/>
    <property type="evidence" value="ECO:0007669"/>
    <property type="project" value="UniProtKB-KW"/>
</dbReference>
<dbReference type="Pfam" id="PF05108">
    <property type="entry name" value="T7SS_ESX1_EccB"/>
    <property type="match status" value="1"/>
</dbReference>
<keyword evidence="5" id="KW-0547">Nucleotide-binding</keyword>
<evidence type="ECO:0000256" key="4">
    <source>
        <dbReference type="ARBA" id="ARBA00022692"/>
    </source>
</evidence>
<dbReference type="PANTHER" id="PTHR40765:SF2">
    <property type="entry name" value="ESX-2 SECRETION SYSTEM ATPASE ECCB2"/>
    <property type="match status" value="1"/>
</dbReference>
<dbReference type="PANTHER" id="PTHR40765">
    <property type="entry name" value="ESX-2 SECRETION SYSTEM ATPASE ECCB2"/>
    <property type="match status" value="1"/>
</dbReference>
<keyword evidence="9 10" id="KW-0472">Membrane</keyword>
<evidence type="ECO:0000313" key="12">
    <source>
        <dbReference type="Proteomes" id="UP000316706"/>
    </source>
</evidence>
<evidence type="ECO:0000256" key="7">
    <source>
        <dbReference type="ARBA" id="ARBA00022840"/>
    </source>
</evidence>
<evidence type="ECO:0000256" key="6">
    <source>
        <dbReference type="ARBA" id="ARBA00022801"/>
    </source>
</evidence>
<comment type="caution">
    <text evidence="11">The sequence shown here is derived from an EMBL/GenBank/DDBJ whole genome shotgun (WGS) entry which is preliminary data.</text>
</comment>
<keyword evidence="3" id="KW-1003">Cell membrane</keyword>
<evidence type="ECO:0000256" key="2">
    <source>
        <dbReference type="ARBA" id="ARBA00008149"/>
    </source>
</evidence>
<name>A0A543I9F4_9ACTN</name>
<feature type="transmembrane region" description="Helical" evidence="10">
    <location>
        <begin position="39"/>
        <end position="61"/>
    </location>
</feature>
<dbReference type="InterPro" id="IPR044857">
    <property type="entry name" value="T7SS_EccB_R1"/>
</dbReference>
<sequence length="483" mass="49880">MQSRRDLYQAHRLMIQRVGLALLQGEPDVAESPMRRLSVGAFAGVMVGLLIVAVFGIWGLLSPGGAKGLDEPGKLIIEKETGTKYIYDAGTRKMFPVANYASALLALDSDSAPERRSVSRKSLAKFERGAMIGIPGAPDSLPDDDQLVRGPWSVCTREAAGPTGLKRQVTALAAGREVGGRRLGGGEAVVVRSGGTSWVVWKDHRMQLTVPANQVTALTGGPAAVEVPATWLNAIPAAGNFGSPQVPRRGEKVPGPRDGEARVGQVFKADTGAGGQALWYVMLPDGLSQINETQAQLLLRDVETAKAYPGEQVRPLPTDVPSAQQRASATRLLDNSLPPALPKFVDWDTSTPLCAVFPVGSSTARLTVGGSLPAPSAGALGSGTAGASGTIDQMVLPPGGAALMSLVPAGGDTSTVGDGGSGSLSLVNDQGVRFALPSPEVAKKLGYDAGKAAPVPSSVVHLIPQGPALDPALARRPVSTSRG</sequence>
<dbReference type="InterPro" id="IPR007795">
    <property type="entry name" value="T7SS_EccB"/>
</dbReference>
<evidence type="ECO:0000256" key="8">
    <source>
        <dbReference type="ARBA" id="ARBA00022989"/>
    </source>
</evidence>
<evidence type="ECO:0000256" key="1">
    <source>
        <dbReference type="ARBA" id="ARBA00004162"/>
    </source>
</evidence>
<organism evidence="11 12">
    <name type="scientific">Actinomadura hallensis</name>
    <dbReference type="NCBI Taxonomy" id="337895"/>
    <lineage>
        <taxon>Bacteria</taxon>
        <taxon>Bacillati</taxon>
        <taxon>Actinomycetota</taxon>
        <taxon>Actinomycetes</taxon>
        <taxon>Streptosporangiales</taxon>
        <taxon>Thermomonosporaceae</taxon>
        <taxon>Actinomadura</taxon>
    </lineage>
</organism>
<dbReference type="Gene3D" id="2.40.50.910">
    <property type="entry name" value="Type VII secretion system EccB, repeat 3 domain"/>
    <property type="match status" value="1"/>
</dbReference>
<keyword evidence="7" id="KW-0067">ATP-binding</keyword>
<keyword evidence="6" id="KW-0378">Hydrolase</keyword>
<gene>
    <name evidence="11" type="ORF">FHX41_0802</name>
</gene>
<dbReference type="GO" id="GO:0005576">
    <property type="term" value="C:extracellular region"/>
    <property type="evidence" value="ECO:0007669"/>
    <property type="project" value="TreeGrafter"/>
</dbReference>
<dbReference type="EMBL" id="VFPO01000001">
    <property type="protein sequence ID" value="TQM67197.1"/>
    <property type="molecule type" value="Genomic_DNA"/>
</dbReference>
<dbReference type="GO" id="GO:0005886">
    <property type="term" value="C:plasma membrane"/>
    <property type="evidence" value="ECO:0007669"/>
    <property type="project" value="UniProtKB-SubCell"/>
</dbReference>
<accession>A0A543I9F4</accession>
<dbReference type="OrthoDB" id="3847604at2"/>
<comment type="subcellular location">
    <subcellularLocation>
        <location evidence="1">Cell membrane</location>
        <topology evidence="1">Single-pass membrane protein</topology>
    </subcellularLocation>
</comment>
<reference evidence="11 12" key="1">
    <citation type="submission" date="2019-06" db="EMBL/GenBank/DDBJ databases">
        <title>Sequencing the genomes of 1000 actinobacteria strains.</title>
        <authorList>
            <person name="Klenk H.-P."/>
        </authorList>
    </citation>
    <scope>NUCLEOTIDE SEQUENCE [LARGE SCALE GENOMIC DNA]</scope>
    <source>
        <strain evidence="11 12">DSM 45043</strain>
    </source>
</reference>
<keyword evidence="12" id="KW-1185">Reference proteome</keyword>
<protein>
    <submittedName>
        <fullName evidence="11">Type VII secretion protein EccB</fullName>
    </submittedName>
</protein>
<evidence type="ECO:0000256" key="9">
    <source>
        <dbReference type="ARBA" id="ARBA00023136"/>
    </source>
</evidence>
<dbReference type="NCBIfam" id="TIGR03919">
    <property type="entry name" value="T7SS_EccB"/>
    <property type="match status" value="1"/>
</dbReference>